<feature type="region of interest" description="Disordered" evidence="1">
    <location>
        <begin position="195"/>
        <end position="216"/>
    </location>
</feature>
<dbReference type="Proteomes" id="UP001190465">
    <property type="component" value="Chromosome"/>
</dbReference>
<evidence type="ECO:0000256" key="1">
    <source>
        <dbReference type="SAM" id="MobiDB-lite"/>
    </source>
</evidence>
<organism evidence="3 4">
    <name type="scientific">[Mycobacterium] burgundiense</name>
    <dbReference type="NCBI Taxonomy" id="3064286"/>
    <lineage>
        <taxon>Bacteria</taxon>
        <taxon>Bacillati</taxon>
        <taxon>Actinomycetota</taxon>
        <taxon>Actinomycetes</taxon>
        <taxon>Mycobacteriales</taxon>
        <taxon>Mycobacteriaceae</taxon>
        <taxon>Mycolicibacterium</taxon>
    </lineage>
</organism>
<dbReference type="Pfam" id="PF22905">
    <property type="entry name" value="Hydro_N_hd"/>
    <property type="match status" value="1"/>
</dbReference>
<reference evidence="3 4" key="1">
    <citation type="submission" date="2023-08" db="EMBL/GenBank/DDBJ databases">
        <authorList>
            <person name="Folkvardsen B D."/>
            <person name="Norman A."/>
        </authorList>
    </citation>
    <scope>NUCLEOTIDE SEQUENCE [LARGE SCALE GENOMIC DNA]</scope>
    <source>
        <strain evidence="3 4">Mu0053</strain>
    </source>
</reference>
<dbReference type="EMBL" id="OY726397">
    <property type="protein sequence ID" value="CAJ1509007.1"/>
    <property type="molecule type" value="Genomic_DNA"/>
</dbReference>
<gene>
    <name evidence="3" type="ORF">MU0053_004040</name>
</gene>
<proteinExistence type="predicted"/>
<sequence length="506" mass="53553">MVAYPRLTHIDVGALIAEVGGDPWQVMATLEAGDPGQISELARAFYEAGACAEETKNEFKAATERFHDSWNRENGEHPINDSAEVHRAQTQLFVQAEQLPHIGIDLQNIAADLAEVQRMGSLNIDSLNEYLVQLDELIGAALDADMDTDGFEKRAIEKTSATLGAVEIYRDSYSGKLQEALTDLRHKHGYDPAAIDDVDGDGVPGAEQRGQSATEHYDANQRVKDEELVNAPGEMTQGKADAAGRLRDFAAVNDPGATPEARRLAGERLDDFRMANFVGPLPKDPMLGGDARTRARQRLDMQRQLESGRVHLGDGQYHEVGSMTPDQATETLNSGEQFARVTATRQAFTLLTVNGMSPDGAKQVITNLLNGTGRLATGAEAYGDAVPQGKHALVTGLSPDDAKVLAKYAGRLVRVTDLIQFGMAFDDWQNGGSNEDFGRSTGTLLGGMAGSYGATLAAGSFFGPVGTAVAAVGGLIVVGAAGGKIGGGVGSLFDPALLSGGGGRSW</sequence>
<keyword evidence="4" id="KW-1185">Reference proteome</keyword>
<feature type="domain" description="Predicted hydrolase N-terminal" evidence="2">
    <location>
        <begin position="5"/>
        <end position="185"/>
    </location>
</feature>
<evidence type="ECO:0000259" key="2">
    <source>
        <dbReference type="Pfam" id="PF22905"/>
    </source>
</evidence>
<protein>
    <recommendedName>
        <fullName evidence="2">Predicted hydrolase N-terminal domain-containing protein</fullName>
    </recommendedName>
</protein>
<evidence type="ECO:0000313" key="3">
    <source>
        <dbReference type="EMBL" id="CAJ1509007.1"/>
    </source>
</evidence>
<dbReference type="InterPro" id="IPR054469">
    <property type="entry name" value="Pred_hydrolase_N"/>
</dbReference>
<evidence type="ECO:0000313" key="4">
    <source>
        <dbReference type="Proteomes" id="UP001190465"/>
    </source>
</evidence>
<name>A0ABM9M2B1_9MYCO</name>
<accession>A0ABM9M2B1</accession>
<dbReference type="RefSeq" id="WP_308479362.1">
    <property type="nucleotide sequence ID" value="NZ_OY726397.1"/>
</dbReference>